<dbReference type="KEGG" id="nwl:NWFMUON74_50770"/>
<dbReference type="Proteomes" id="UP000516173">
    <property type="component" value="Chromosome"/>
</dbReference>
<evidence type="ECO:0000313" key="2">
    <source>
        <dbReference type="EMBL" id="BCK57305.1"/>
    </source>
</evidence>
<evidence type="ECO:0000313" key="3">
    <source>
        <dbReference type="Proteomes" id="UP000516173"/>
    </source>
</evidence>
<evidence type="ECO:0000256" key="1">
    <source>
        <dbReference type="SAM" id="MobiDB-lite"/>
    </source>
</evidence>
<accession>A0A7G1KPX2</accession>
<reference evidence="2 3" key="1">
    <citation type="submission" date="2020-08" db="EMBL/GenBank/DDBJ databases">
        <title>Genome Sequencing of Nocardia wallacei strain FMUON74 and assembly.</title>
        <authorList>
            <person name="Toyokawa M."/>
            <person name="Uesaka K."/>
        </authorList>
    </citation>
    <scope>NUCLEOTIDE SEQUENCE [LARGE SCALE GENOMIC DNA]</scope>
    <source>
        <strain evidence="2 3">FMUON74</strain>
    </source>
</reference>
<name>A0A7G1KPX2_9NOCA</name>
<keyword evidence="3" id="KW-1185">Reference proteome</keyword>
<protein>
    <submittedName>
        <fullName evidence="2">Uncharacterized protein</fullName>
    </submittedName>
</protein>
<organism evidence="2 3">
    <name type="scientific">Nocardia wallacei</name>
    <dbReference type="NCBI Taxonomy" id="480035"/>
    <lineage>
        <taxon>Bacteria</taxon>
        <taxon>Bacillati</taxon>
        <taxon>Actinomycetota</taxon>
        <taxon>Actinomycetes</taxon>
        <taxon>Mycobacteriales</taxon>
        <taxon>Nocardiaceae</taxon>
        <taxon>Nocardia</taxon>
    </lineage>
</organism>
<feature type="region of interest" description="Disordered" evidence="1">
    <location>
        <begin position="1"/>
        <end position="35"/>
    </location>
</feature>
<proteinExistence type="predicted"/>
<sequence>MHGRDIRSGGGHDGPQRHRVHPALGEQALGGQHQPLIRRHRQFVRGYPEFGLARSIGHPPHCNQVRTSISDYLYQVI</sequence>
<dbReference type="AlphaFoldDB" id="A0A7G1KPX2"/>
<dbReference type="EMBL" id="AP023396">
    <property type="protein sequence ID" value="BCK57305.1"/>
    <property type="molecule type" value="Genomic_DNA"/>
</dbReference>
<gene>
    <name evidence="2" type="ORF">NWFMUON74_50770</name>
</gene>